<protein>
    <submittedName>
        <fullName evidence="2">Uncharacterized protein</fullName>
    </submittedName>
</protein>
<feature type="compositionally biased region" description="Basic and acidic residues" evidence="1">
    <location>
        <begin position="115"/>
        <end position="136"/>
    </location>
</feature>
<proteinExistence type="predicted"/>
<name>A0A8J2HSM1_9PLEO</name>
<organism evidence="2 3">
    <name type="scientific">Alternaria atra</name>
    <dbReference type="NCBI Taxonomy" id="119953"/>
    <lineage>
        <taxon>Eukaryota</taxon>
        <taxon>Fungi</taxon>
        <taxon>Dikarya</taxon>
        <taxon>Ascomycota</taxon>
        <taxon>Pezizomycotina</taxon>
        <taxon>Dothideomycetes</taxon>
        <taxon>Pleosporomycetidae</taxon>
        <taxon>Pleosporales</taxon>
        <taxon>Pleosporineae</taxon>
        <taxon>Pleosporaceae</taxon>
        <taxon>Alternaria</taxon>
        <taxon>Alternaria sect. Ulocladioides</taxon>
    </lineage>
</organism>
<dbReference type="EMBL" id="CAJRGZ010000014">
    <property type="protein sequence ID" value="CAG5138866.1"/>
    <property type="molecule type" value="Genomic_DNA"/>
</dbReference>
<feature type="region of interest" description="Disordered" evidence="1">
    <location>
        <begin position="1"/>
        <end position="30"/>
    </location>
</feature>
<reference evidence="2" key="1">
    <citation type="submission" date="2021-05" db="EMBL/GenBank/DDBJ databases">
        <authorList>
            <person name="Stam R."/>
        </authorList>
    </citation>
    <scope>NUCLEOTIDE SEQUENCE</scope>
    <source>
        <strain evidence="2">CS162</strain>
    </source>
</reference>
<dbReference type="GeneID" id="67016229"/>
<dbReference type="AlphaFoldDB" id="A0A8J2HSM1"/>
<feature type="region of interest" description="Disordered" evidence="1">
    <location>
        <begin position="171"/>
        <end position="191"/>
    </location>
</feature>
<dbReference type="RefSeq" id="XP_043163984.1">
    <property type="nucleotide sequence ID" value="XM_043308049.1"/>
</dbReference>
<comment type="caution">
    <text evidence="2">The sequence shown here is derived from an EMBL/GenBank/DDBJ whole genome shotgun (WGS) entry which is preliminary data.</text>
</comment>
<evidence type="ECO:0000313" key="2">
    <source>
        <dbReference type="EMBL" id="CAG5138866.1"/>
    </source>
</evidence>
<dbReference type="Proteomes" id="UP000676310">
    <property type="component" value="Unassembled WGS sequence"/>
</dbReference>
<evidence type="ECO:0000313" key="3">
    <source>
        <dbReference type="Proteomes" id="UP000676310"/>
    </source>
</evidence>
<keyword evidence="3" id="KW-1185">Reference proteome</keyword>
<evidence type="ECO:0000256" key="1">
    <source>
        <dbReference type="SAM" id="MobiDB-lite"/>
    </source>
</evidence>
<feature type="region of interest" description="Disordered" evidence="1">
    <location>
        <begin position="106"/>
        <end position="144"/>
    </location>
</feature>
<dbReference type="OrthoDB" id="10590177at2759"/>
<feature type="compositionally biased region" description="Basic residues" evidence="1">
    <location>
        <begin position="19"/>
        <end position="30"/>
    </location>
</feature>
<accession>A0A8J2HSM1</accession>
<gene>
    <name evidence="2" type="ORF">ALTATR162_LOCUS455</name>
</gene>
<sequence>MGTRRGRPACGSDDERGRKKDAKKRHKKIGRLTNEWYTPFNDHKTPLHKKDLAKGLSITQDCLANLERPGRIEQTACAIMSNGAYFTMGQADERDEAAEVHTPLDLDTLPPEAKSSPEPEPTVKKEDAHLHVNTEDKQDDEQAIGAQCEQRLLDENAQCVKRKYEAGDGRRYRYDRSNTSTLVGVQSGPHG</sequence>